<dbReference type="Proteomes" id="UP000198318">
    <property type="component" value="Unassembled WGS sequence"/>
</dbReference>
<evidence type="ECO:0000313" key="2">
    <source>
        <dbReference type="EMBL" id="SNT45664.1"/>
    </source>
</evidence>
<proteinExistence type="predicted"/>
<gene>
    <name evidence="2" type="ORF">SAMN05443665_103175</name>
</gene>
<accession>A0A239MU66</accession>
<dbReference type="Pfam" id="PF01636">
    <property type="entry name" value="APH"/>
    <property type="match status" value="1"/>
</dbReference>
<dbReference type="Gene3D" id="3.90.1200.10">
    <property type="match status" value="1"/>
</dbReference>
<keyword evidence="2" id="KW-0808">Transferase</keyword>
<protein>
    <submittedName>
        <fullName evidence="2">Predicted kinase, aminoglycoside phosphotransferase (APT) family</fullName>
    </submittedName>
</protein>
<evidence type="ECO:0000259" key="1">
    <source>
        <dbReference type="Pfam" id="PF01636"/>
    </source>
</evidence>
<organism evidence="2 3">
    <name type="scientific">Actinomadura meyerae</name>
    <dbReference type="NCBI Taxonomy" id="240840"/>
    <lineage>
        <taxon>Bacteria</taxon>
        <taxon>Bacillati</taxon>
        <taxon>Actinomycetota</taxon>
        <taxon>Actinomycetes</taxon>
        <taxon>Streptosporangiales</taxon>
        <taxon>Thermomonosporaceae</taxon>
        <taxon>Actinomadura</taxon>
    </lineage>
</organism>
<dbReference type="PANTHER" id="PTHR21310">
    <property type="entry name" value="AMINOGLYCOSIDE PHOSPHOTRANSFERASE-RELATED-RELATED"/>
    <property type="match status" value="1"/>
</dbReference>
<dbReference type="AlphaFoldDB" id="A0A239MU66"/>
<dbReference type="SUPFAM" id="SSF56112">
    <property type="entry name" value="Protein kinase-like (PK-like)"/>
    <property type="match status" value="1"/>
</dbReference>
<dbReference type="CDD" id="cd05154">
    <property type="entry name" value="ACAD10_11_N-like"/>
    <property type="match status" value="1"/>
</dbReference>
<dbReference type="InterPro" id="IPR011009">
    <property type="entry name" value="Kinase-like_dom_sf"/>
</dbReference>
<keyword evidence="3" id="KW-1185">Reference proteome</keyword>
<dbReference type="GO" id="GO:0016301">
    <property type="term" value="F:kinase activity"/>
    <property type="evidence" value="ECO:0007669"/>
    <property type="project" value="UniProtKB-KW"/>
</dbReference>
<name>A0A239MU66_9ACTN</name>
<dbReference type="PANTHER" id="PTHR21310:SF40">
    <property type="entry name" value="AMINOGLYCOSIDE PHOSPHOTRANSFERASE DOMAIN-CONTAINING PROTEIN-RELATED"/>
    <property type="match status" value="1"/>
</dbReference>
<feature type="domain" description="Aminoglycoside phosphotransferase" evidence="1">
    <location>
        <begin position="33"/>
        <end position="267"/>
    </location>
</feature>
<dbReference type="EMBL" id="FZOR01000031">
    <property type="protein sequence ID" value="SNT45664.1"/>
    <property type="molecule type" value="Genomic_DNA"/>
</dbReference>
<dbReference type="InterPro" id="IPR041726">
    <property type="entry name" value="ACAD10_11_N"/>
</dbReference>
<evidence type="ECO:0000313" key="3">
    <source>
        <dbReference type="Proteomes" id="UP000198318"/>
    </source>
</evidence>
<dbReference type="InterPro" id="IPR051678">
    <property type="entry name" value="AGP_Transferase"/>
</dbReference>
<reference evidence="2 3" key="1">
    <citation type="submission" date="2017-06" db="EMBL/GenBank/DDBJ databases">
        <authorList>
            <person name="Kim H.J."/>
            <person name="Triplett B.A."/>
        </authorList>
    </citation>
    <scope>NUCLEOTIDE SEQUENCE [LARGE SCALE GENOMIC DNA]</scope>
    <source>
        <strain evidence="2 3">DSM 44715</strain>
    </source>
</reference>
<dbReference type="InterPro" id="IPR002575">
    <property type="entry name" value="Aminoglycoside_PTrfase"/>
</dbReference>
<sequence length="354" mass="38090">MQPEKIDRALVDFAVLDGWMDDRGLPGGPFEDVAPLAGGTQNTLIRFRRGGRDYVLRRGPAHLRARTNDVLRREARVLGALDGTDVPAPRLIAACPDESVMGGAVFYLMTPVEGFNASVTLPPLHAGDASVRREMGLNAARALSALGAVDHEAVGLGDFGKPEGFLERQVGRWMSELDSYSALDGYPGPDIPGLDDVARWLEERRPPLWRPGILHGDYHLANLMYSFDGPEVAAIVDWEMCTIGDPLLDLGWLLATWPDRDDQSAALAGPLGEAGGLPDAGDLVATYAERADAVAGRDLSSITWYAVLACFKLGIVLEGTHARAFAGKAPKETGDLLHSITLGLFRRAQNFIGA</sequence>
<dbReference type="RefSeq" id="WP_342750133.1">
    <property type="nucleotide sequence ID" value="NZ_FZOR01000031.1"/>
</dbReference>
<dbReference type="Gene3D" id="3.30.200.20">
    <property type="entry name" value="Phosphorylase Kinase, domain 1"/>
    <property type="match status" value="1"/>
</dbReference>
<keyword evidence="2" id="KW-0418">Kinase</keyword>